<dbReference type="SMART" id="SM00829">
    <property type="entry name" value="PKS_ER"/>
    <property type="match status" value="1"/>
</dbReference>
<dbReference type="InterPro" id="IPR013149">
    <property type="entry name" value="ADH-like_C"/>
</dbReference>
<name>A0A8H6WYV3_9AGAR</name>
<comment type="caution">
    <text evidence="2">The sequence shown here is derived from an EMBL/GenBank/DDBJ whole genome shotgun (WGS) entry which is preliminary data.</text>
</comment>
<feature type="domain" description="Enoyl reductase (ER)" evidence="1">
    <location>
        <begin position="8"/>
        <end position="337"/>
    </location>
</feature>
<dbReference type="Proteomes" id="UP000620124">
    <property type="component" value="Unassembled WGS sequence"/>
</dbReference>
<evidence type="ECO:0000313" key="2">
    <source>
        <dbReference type="EMBL" id="KAF7330991.1"/>
    </source>
</evidence>
<dbReference type="InterPro" id="IPR036291">
    <property type="entry name" value="NAD(P)-bd_dom_sf"/>
</dbReference>
<dbReference type="GO" id="GO:0016651">
    <property type="term" value="F:oxidoreductase activity, acting on NAD(P)H"/>
    <property type="evidence" value="ECO:0007669"/>
    <property type="project" value="InterPro"/>
</dbReference>
<dbReference type="EMBL" id="JACAZI010000032">
    <property type="protein sequence ID" value="KAF7330991.1"/>
    <property type="molecule type" value="Genomic_DNA"/>
</dbReference>
<dbReference type="PANTHER" id="PTHR45348:SF2">
    <property type="entry name" value="ZINC-TYPE ALCOHOL DEHYDROGENASE-LIKE PROTEIN C2E1P3.01"/>
    <property type="match status" value="1"/>
</dbReference>
<keyword evidence="3" id="KW-1185">Reference proteome</keyword>
<dbReference type="AlphaFoldDB" id="A0A8H6WYV3"/>
<dbReference type="Gene3D" id="3.90.180.10">
    <property type="entry name" value="Medium-chain alcohol dehydrogenases, catalytic domain"/>
    <property type="match status" value="1"/>
</dbReference>
<dbReference type="InterPro" id="IPR013154">
    <property type="entry name" value="ADH-like_N"/>
</dbReference>
<dbReference type="Pfam" id="PF00107">
    <property type="entry name" value="ADH_zinc_N"/>
    <property type="match status" value="1"/>
</dbReference>
<dbReference type="PANTHER" id="PTHR45348">
    <property type="entry name" value="HYPOTHETICAL OXIDOREDUCTASE (EUROFUNG)"/>
    <property type="match status" value="1"/>
</dbReference>
<dbReference type="InterPro" id="IPR047122">
    <property type="entry name" value="Trans-enoyl_RdTase-like"/>
</dbReference>
<proteinExistence type="predicted"/>
<reference evidence="2" key="1">
    <citation type="submission" date="2020-05" db="EMBL/GenBank/DDBJ databases">
        <title>Mycena genomes resolve the evolution of fungal bioluminescence.</title>
        <authorList>
            <person name="Tsai I.J."/>
        </authorList>
    </citation>
    <scope>NUCLEOTIDE SEQUENCE</scope>
    <source>
        <strain evidence="2">CCC161011</strain>
    </source>
</reference>
<dbReference type="CDD" id="cd08249">
    <property type="entry name" value="enoyl_reductase_like"/>
    <property type="match status" value="1"/>
</dbReference>
<dbReference type="Pfam" id="PF08240">
    <property type="entry name" value="ADH_N"/>
    <property type="match status" value="1"/>
</dbReference>
<dbReference type="OrthoDB" id="10257049at2759"/>
<evidence type="ECO:0000259" key="1">
    <source>
        <dbReference type="SMART" id="SM00829"/>
    </source>
</evidence>
<dbReference type="SUPFAM" id="SSF50129">
    <property type="entry name" value="GroES-like"/>
    <property type="match status" value="1"/>
</dbReference>
<dbReference type="InterPro" id="IPR020843">
    <property type="entry name" value="ER"/>
</dbReference>
<dbReference type="InterPro" id="IPR011032">
    <property type="entry name" value="GroES-like_sf"/>
</dbReference>
<protein>
    <submittedName>
        <fullName evidence="2">GroES-like protein</fullName>
    </submittedName>
</protein>
<dbReference type="Gene3D" id="3.40.50.720">
    <property type="entry name" value="NAD(P)-binding Rossmann-like Domain"/>
    <property type="match status" value="1"/>
</dbReference>
<accession>A0A8H6WYV3</accession>
<evidence type="ECO:0000313" key="3">
    <source>
        <dbReference type="Proteomes" id="UP000620124"/>
    </source>
</evidence>
<sequence>MKALVTTGDSRFTLQDVAVPFPGAGQLLVQVAAVAQNHVDWKYLIVESKVKGAIMGWDFAGTVAQLGPNCPNRKQGERVAAFIPVAVGSGAFAEYVTIRADMVIPLPDGVSFEDAAGLGTACISACQCLYQELNLPLPSCDSTPIKSCDQWVLVWSGASSVGQYAIQLAKLSGLKVVCTAAPANHEFVKSLGADAVFDHSDSWTARQIFALTGGTLAKAVDCWSQGMSPNQICMSLGQQGGQIATLLPYEGETPGIKTSCVAANTIYGEDTSFPFVTVGSPDHMQNGRLYCKLISTLIAQNKLRLVPVKVYPAGLLGVAEGIEYMRLGKVHAEKIVYRIADTSPSKIARYM</sequence>
<organism evidence="2 3">
    <name type="scientific">Mycena venus</name>
    <dbReference type="NCBI Taxonomy" id="2733690"/>
    <lineage>
        <taxon>Eukaryota</taxon>
        <taxon>Fungi</taxon>
        <taxon>Dikarya</taxon>
        <taxon>Basidiomycota</taxon>
        <taxon>Agaricomycotina</taxon>
        <taxon>Agaricomycetes</taxon>
        <taxon>Agaricomycetidae</taxon>
        <taxon>Agaricales</taxon>
        <taxon>Marasmiineae</taxon>
        <taxon>Mycenaceae</taxon>
        <taxon>Mycena</taxon>
    </lineage>
</organism>
<gene>
    <name evidence="2" type="ORF">MVEN_02439200</name>
</gene>
<dbReference type="SUPFAM" id="SSF51735">
    <property type="entry name" value="NAD(P)-binding Rossmann-fold domains"/>
    <property type="match status" value="1"/>
</dbReference>